<dbReference type="InterPro" id="IPR001752">
    <property type="entry name" value="Kinesin_motor_dom"/>
</dbReference>
<keyword evidence="4 7" id="KW-0175">Coiled coil</keyword>
<gene>
    <name evidence="10" type="ORF">TVY486_1001060</name>
</gene>
<dbReference type="PANTHER" id="PTHR47968">
    <property type="entry name" value="CENTROMERE PROTEIN E"/>
    <property type="match status" value="1"/>
</dbReference>
<dbReference type="PROSITE" id="PS00411">
    <property type="entry name" value="KINESIN_MOTOR_1"/>
    <property type="match status" value="1"/>
</dbReference>
<feature type="region of interest" description="Disordered" evidence="8">
    <location>
        <begin position="936"/>
        <end position="978"/>
    </location>
</feature>
<dbReference type="EMBL" id="HE573026">
    <property type="protein sequence ID" value="CCC51052.1"/>
    <property type="molecule type" value="Genomic_DNA"/>
</dbReference>
<dbReference type="GO" id="GO:0005874">
    <property type="term" value="C:microtubule"/>
    <property type="evidence" value="ECO:0007669"/>
    <property type="project" value="UniProtKB-KW"/>
</dbReference>
<name>G0U5A4_TRYVY</name>
<feature type="region of interest" description="Disordered" evidence="8">
    <location>
        <begin position="998"/>
        <end position="1036"/>
    </location>
</feature>
<organism evidence="10">
    <name type="scientific">Trypanosoma vivax (strain Y486)</name>
    <dbReference type="NCBI Taxonomy" id="1055687"/>
    <lineage>
        <taxon>Eukaryota</taxon>
        <taxon>Discoba</taxon>
        <taxon>Euglenozoa</taxon>
        <taxon>Kinetoplastea</taxon>
        <taxon>Metakinetoplastina</taxon>
        <taxon>Trypanosomatida</taxon>
        <taxon>Trypanosomatidae</taxon>
        <taxon>Trypanosoma</taxon>
        <taxon>Duttonella</taxon>
    </lineage>
</organism>
<dbReference type="VEuPathDB" id="TriTrypDB:TvY486_1001060"/>
<dbReference type="InterPro" id="IPR019821">
    <property type="entry name" value="Kinesin_motor_CS"/>
</dbReference>
<dbReference type="PANTHER" id="PTHR47968:SF36">
    <property type="entry name" value="KINESIN HEAVY CHAIN ISOFORM X1"/>
    <property type="match status" value="1"/>
</dbReference>
<sequence length="1799" mass="197887">MDTNCAPSGTSVVEAGDGRIAATSDYPDDGHIFVCLRIRNVLSLSQLDLLCHTWNSGSGGGAGGSNSNSGSTAAGGEQSATRRSLSRGANRALQRICFSAVENVVVAHDPKFLDDSACVVRDTDNVVQLLAARNRRGSDRPHVRKFLTSTGTASYFEFDACLVSMDADSMLRMPIVRNSDFIQPPRYGSQEDVYRTTAVHAVTAAVEGVNSCVFAYGQTGSGKTYTLFGDVACIHRDPGVVPRTIEDVFERVEKIGREYVDDTETDYSYRIRLSFFEIYQNEVHCLLSRKGPLRVSFTRDVAGKDVMTVHNLQQHTVANTDNALSLVEMGFRRRQTGETGMNAHSSRSHAILQINVTQWRTNRLTKESVELDATLNIVDLAGSERQKTAKTDGKSREEGIQINQSLTTLSRVINDISNGAKYVNFRDSLLTMVLRDNLGGNSRTFMIATIAPNLCCFQESCATMHYARDVRKIRNRPMINKTFQTRSSLLELNAVLKQDNEKLRKHIGSLLSKVREGGCTLEDFLIFTGEDAVKREISPLLGRVPTEVLSCHTGLKQGDVFTQTLTAATSGPAAPLIVTAHRRYTNVSSVGTSCIEGGKVGITLLTSDVVHFDLSDLVNGAVTGHVGNREAVERLPCSGASERVRGVVEFEHVSQRSCEHHYWLRYVPPEGVSTSPSIISLSDSANAVSASSGVSEKDNARDAGGSVSCCVNGVAFKNGDRWQLTHGDVLCIFLDGAGDTSEQSVLTFHYVDVNYLSHHGGGVNCMNVPDEQLAVHSTDNVPPTLEEEVTQLRRERAKLLSMLQQHERSIEYRTQRELELRSKLSSVVSARNSGNTRKDDDASLCLTPHNTGQLMWDSKDASPPPNPVFLLEGQFRSLVPPVTSTKKGVPGCAFQRSSGSSTFRPTIGSGLPLFEDAARPRGAFCINATREAVTLPDHSDEAANSGRSHSSTSLELADEDVSIHEQQGSEKSSRKGGDDLYQRATASTIAQAVSTVVEEEKKSDIPSVSLSRSALSVSQNAYPEERADQQQQQHHTVNAASESGSVAMLSSKDLVTADDILLNYKTDLGHEGSGHMHVFLSSSEGVRERHRGAKRERVLCERIWSLEQALADLRGAMGVLEGRLRIAQDTNTEYELRLAQLEGDFSDLSKSLNSVTMERTVLLKDVNALEMLLARTEEALNEASKVNEAEVNKRVSYMVEEGRALRVLARLWKRRAMARVAVELGANSNACRSSGSGSRLGSEEPFRSNKQLPWDDLRVESNVSRAKRLLGDCGGKLCSTVKADSALDNKSRKNRSALLEEQRRIIRQLQGDCDKLSASLSNKEDELRVVTFHLQERLAESELGGFRNTNELNERIETLISDGIAKSSHDVRYSSFPPDFQFSGEMIALIRLSLRTLLDRLKVELYVLNRQNLHKLSLLIPAVQLRPESQFRYFFHELRGVVGEIAGKTQRIGAKWSVEEGDILSGLVDHRRRRAGDSLSGLLIWYDHWDLAPKTEHIFYVELIRNREHVIQLARLVRQESRLNTNATSALHAYGTGSCDAVDAIPISSGRDRRRGKDNSVRESRQILERLNEKSKSSVLAKVAVKIKEKSASTQLMHTDQLITAQSTPLNRCDSSVLHLSSPGACFPPVSLVVSPSSTQNSRRKRRAGAAKGGKNRKSSDYSLQLEPETTEKFSRRTTAIVVPVSESDVTVAASTALARDDSVYNFSRKTSNARLPERETPSNASLRASARYGRTLTETLPTFAAFADLVGSLASPPSARRPPRIPQCESARNTQAAVNEINTPKRSLGVAFHRYVKQ</sequence>
<feature type="compositionally biased region" description="Low complexity" evidence="8">
    <location>
        <begin position="65"/>
        <end position="76"/>
    </location>
</feature>
<reference evidence="10" key="1">
    <citation type="journal article" date="2012" name="Proc. Natl. Acad. Sci. U.S.A.">
        <title>Antigenic diversity is generated by distinct evolutionary mechanisms in African trypanosome species.</title>
        <authorList>
            <person name="Jackson A.P."/>
            <person name="Berry A."/>
            <person name="Aslett M."/>
            <person name="Allison H.C."/>
            <person name="Burton P."/>
            <person name="Vavrova-Anderson J."/>
            <person name="Brown R."/>
            <person name="Browne H."/>
            <person name="Corton N."/>
            <person name="Hauser H."/>
            <person name="Gamble J."/>
            <person name="Gilderthorp R."/>
            <person name="Marcello L."/>
            <person name="McQuillan J."/>
            <person name="Otto T.D."/>
            <person name="Quail M.A."/>
            <person name="Sanders M.J."/>
            <person name="van Tonder A."/>
            <person name="Ginger M.L."/>
            <person name="Field M.C."/>
            <person name="Barry J.D."/>
            <person name="Hertz-Fowler C."/>
            <person name="Berriman M."/>
        </authorList>
    </citation>
    <scope>NUCLEOTIDE SEQUENCE</scope>
    <source>
        <strain evidence="10">Y486</strain>
    </source>
</reference>
<dbReference type="Gene3D" id="3.40.850.10">
    <property type="entry name" value="Kinesin motor domain"/>
    <property type="match status" value="1"/>
</dbReference>
<feature type="domain" description="Kinesin motor" evidence="9">
    <location>
        <begin position="189"/>
        <end position="473"/>
    </location>
</feature>
<feature type="region of interest" description="Disordered" evidence="8">
    <location>
        <begin position="59"/>
        <end position="85"/>
    </location>
</feature>
<evidence type="ECO:0000259" key="9">
    <source>
        <dbReference type="PROSITE" id="PS50067"/>
    </source>
</evidence>
<evidence type="ECO:0000256" key="7">
    <source>
        <dbReference type="SAM" id="Coils"/>
    </source>
</evidence>
<evidence type="ECO:0000256" key="2">
    <source>
        <dbReference type="ARBA" id="ARBA00022741"/>
    </source>
</evidence>
<feature type="compositionally biased region" description="Basic residues" evidence="8">
    <location>
        <begin position="1642"/>
        <end position="1657"/>
    </location>
</feature>
<dbReference type="InterPro" id="IPR027640">
    <property type="entry name" value="Kinesin-like_fam"/>
</dbReference>
<dbReference type="GO" id="GO:0003777">
    <property type="term" value="F:microtubule motor activity"/>
    <property type="evidence" value="ECO:0007669"/>
    <property type="project" value="InterPro"/>
</dbReference>
<evidence type="ECO:0000256" key="5">
    <source>
        <dbReference type="ARBA" id="ARBA00023175"/>
    </source>
</evidence>
<proteinExistence type="inferred from homology"/>
<evidence type="ECO:0000256" key="8">
    <source>
        <dbReference type="SAM" id="MobiDB-lite"/>
    </source>
</evidence>
<feature type="region of interest" description="Disordered" evidence="8">
    <location>
        <begin position="1634"/>
        <end position="1670"/>
    </location>
</feature>
<feature type="compositionally biased region" description="Basic and acidic residues" evidence="8">
    <location>
        <begin position="961"/>
        <end position="978"/>
    </location>
</feature>
<keyword evidence="2 6" id="KW-0547">Nucleotide-binding</keyword>
<dbReference type="PROSITE" id="PS50067">
    <property type="entry name" value="KINESIN_MOTOR_2"/>
    <property type="match status" value="1"/>
</dbReference>
<evidence type="ECO:0000256" key="4">
    <source>
        <dbReference type="ARBA" id="ARBA00023054"/>
    </source>
</evidence>
<evidence type="ECO:0000256" key="1">
    <source>
        <dbReference type="ARBA" id="ARBA00022701"/>
    </source>
</evidence>
<protein>
    <submittedName>
        <fullName evidence="10">Putative kinesin</fullName>
    </submittedName>
</protein>
<dbReference type="InterPro" id="IPR027417">
    <property type="entry name" value="P-loop_NTPase"/>
</dbReference>
<feature type="compositionally biased region" description="Low complexity" evidence="8">
    <location>
        <begin position="1007"/>
        <end position="1018"/>
    </location>
</feature>
<dbReference type="GO" id="GO:0005524">
    <property type="term" value="F:ATP binding"/>
    <property type="evidence" value="ECO:0007669"/>
    <property type="project" value="UniProtKB-UniRule"/>
</dbReference>
<evidence type="ECO:0000313" key="10">
    <source>
        <dbReference type="EMBL" id="CCC51052.1"/>
    </source>
</evidence>
<dbReference type="SMART" id="SM00129">
    <property type="entry name" value="KISc"/>
    <property type="match status" value="1"/>
</dbReference>
<feature type="coiled-coil region" evidence="7">
    <location>
        <begin position="1124"/>
        <end position="1193"/>
    </location>
</feature>
<feature type="coiled-coil region" evidence="7">
    <location>
        <begin position="1299"/>
        <end position="1326"/>
    </location>
</feature>
<dbReference type="SUPFAM" id="SSF52540">
    <property type="entry name" value="P-loop containing nucleoside triphosphate hydrolases"/>
    <property type="match status" value="1"/>
</dbReference>
<keyword evidence="3 6" id="KW-0067">ATP-binding</keyword>
<dbReference type="PRINTS" id="PR00380">
    <property type="entry name" value="KINESINHEAVY"/>
</dbReference>
<dbReference type="Pfam" id="PF00225">
    <property type="entry name" value="Kinesin"/>
    <property type="match status" value="1"/>
</dbReference>
<dbReference type="GO" id="GO:0007018">
    <property type="term" value="P:microtubule-based movement"/>
    <property type="evidence" value="ECO:0007669"/>
    <property type="project" value="InterPro"/>
</dbReference>
<evidence type="ECO:0000256" key="6">
    <source>
        <dbReference type="PROSITE-ProRule" id="PRU00283"/>
    </source>
</evidence>
<feature type="binding site" evidence="6">
    <location>
        <begin position="217"/>
        <end position="224"/>
    </location>
    <ligand>
        <name>ATP</name>
        <dbReference type="ChEBI" id="CHEBI:30616"/>
    </ligand>
</feature>
<dbReference type="GO" id="GO:0008017">
    <property type="term" value="F:microtubule binding"/>
    <property type="evidence" value="ECO:0007669"/>
    <property type="project" value="InterPro"/>
</dbReference>
<keyword evidence="5 6" id="KW-0505">Motor protein</keyword>
<comment type="similarity">
    <text evidence="6">Belongs to the TRAFAC class myosin-kinesin ATPase superfamily. Kinesin family.</text>
</comment>
<dbReference type="InterPro" id="IPR036961">
    <property type="entry name" value="Kinesin_motor_dom_sf"/>
</dbReference>
<accession>G0U5A4</accession>
<feature type="compositionally biased region" description="Polar residues" evidence="8">
    <location>
        <begin position="945"/>
        <end position="954"/>
    </location>
</feature>
<evidence type="ECO:0000256" key="3">
    <source>
        <dbReference type="ARBA" id="ARBA00022840"/>
    </source>
</evidence>
<keyword evidence="1" id="KW-0493">Microtubule</keyword>